<keyword evidence="4" id="KW-1185">Reference proteome</keyword>
<comment type="caution">
    <text evidence="3">The sequence shown here is derived from an EMBL/GenBank/DDBJ whole genome shotgun (WGS) entry which is preliminary data.</text>
</comment>
<keyword evidence="3" id="KW-0762">Sugar transport</keyword>
<organism evidence="3 4">
    <name type="scientific">Acidovorax soli</name>
    <dbReference type="NCBI Taxonomy" id="592050"/>
    <lineage>
        <taxon>Bacteria</taxon>
        <taxon>Pseudomonadati</taxon>
        <taxon>Pseudomonadota</taxon>
        <taxon>Betaproteobacteria</taxon>
        <taxon>Burkholderiales</taxon>
        <taxon>Comamonadaceae</taxon>
        <taxon>Acidovorax</taxon>
    </lineage>
</organism>
<keyword evidence="1" id="KW-0732">Signal</keyword>
<dbReference type="EMBL" id="JACHLK010000002">
    <property type="protein sequence ID" value="MBB6558422.1"/>
    <property type="molecule type" value="Genomic_DNA"/>
</dbReference>
<dbReference type="InterPro" id="IPR052910">
    <property type="entry name" value="ABC-Purine-Binding"/>
</dbReference>
<evidence type="ECO:0000313" key="3">
    <source>
        <dbReference type="EMBL" id="MBB6558422.1"/>
    </source>
</evidence>
<dbReference type="AlphaFoldDB" id="A0A7X0U7R5"/>
<gene>
    <name evidence="3" type="ORF">HNP48_001086</name>
</gene>
<dbReference type="PANTHER" id="PTHR43208">
    <property type="entry name" value="ABC TRANSPORTER SUBSTRATE-BINDING PROTEIN"/>
    <property type="match status" value="1"/>
</dbReference>
<accession>A0A7X0U7R5</accession>
<feature type="domain" description="ABC transporter substrate-binding protein PnrA-like" evidence="2">
    <location>
        <begin position="39"/>
        <end position="326"/>
    </location>
</feature>
<evidence type="ECO:0000259" key="2">
    <source>
        <dbReference type="Pfam" id="PF02608"/>
    </source>
</evidence>
<dbReference type="CDD" id="cd19963">
    <property type="entry name" value="PBP1_BMP-like"/>
    <property type="match status" value="1"/>
</dbReference>
<dbReference type="Gene3D" id="3.40.50.2300">
    <property type="match status" value="2"/>
</dbReference>
<evidence type="ECO:0000256" key="1">
    <source>
        <dbReference type="ARBA" id="ARBA00022729"/>
    </source>
</evidence>
<keyword evidence="3" id="KW-0813">Transport</keyword>
<proteinExistence type="predicted"/>
<dbReference type="Pfam" id="PF02608">
    <property type="entry name" value="Bmp"/>
    <property type="match status" value="1"/>
</dbReference>
<name>A0A7X0U7R5_9BURK</name>
<dbReference type="PROSITE" id="PS51318">
    <property type="entry name" value="TAT"/>
    <property type="match status" value="1"/>
</dbReference>
<dbReference type="GO" id="GO:0005886">
    <property type="term" value="C:plasma membrane"/>
    <property type="evidence" value="ECO:0007669"/>
    <property type="project" value="InterPro"/>
</dbReference>
<reference evidence="3 4" key="1">
    <citation type="submission" date="2020-08" db="EMBL/GenBank/DDBJ databases">
        <title>Functional genomics of gut bacteria from endangered species of beetles.</title>
        <authorList>
            <person name="Carlos-Shanley C."/>
        </authorList>
    </citation>
    <scope>NUCLEOTIDE SEQUENCE [LARGE SCALE GENOMIC DNA]</scope>
    <source>
        <strain evidence="3 4">S00198</strain>
    </source>
</reference>
<dbReference type="RefSeq" id="WP_184855863.1">
    <property type="nucleotide sequence ID" value="NZ_JACHLK010000002.1"/>
</dbReference>
<dbReference type="InterPro" id="IPR003760">
    <property type="entry name" value="PnrA-like"/>
</dbReference>
<dbReference type="PANTHER" id="PTHR43208:SF1">
    <property type="entry name" value="ABC TRANSPORTER SUBSTRATE-BINDING PROTEIN"/>
    <property type="match status" value="1"/>
</dbReference>
<dbReference type="InterPro" id="IPR006311">
    <property type="entry name" value="TAT_signal"/>
</dbReference>
<evidence type="ECO:0000313" key="4">
    <source>
        <dbReference type="Proteomes" id="UP000575083"/>
    </source>
</evidence>
<sequence>MSRLANPNRRESLKSLAALGAAGTLGSWALQANAQAPLTVGVIYVGPRDDYGYNQAHAQAAAELKKLPGVKVVEEENVPETAAVQKTMTGMIAQDGAKLLFPTSFGYFDPHLLALAAKYPDVRFSHCGGMWTEGKHPKNAGSFFGYIDECQYLNGVVAGHMSKSGKIAFIAAKPIPQVLRNINAFTLGARSVKPGITCSVIFTGEWSMAVKEAEATNSLADQGCDVFTMHVDGPKVIVETAAKRGKMVCGYHASQAKLAPQAYLTGAEWNWLTAYTTIIEAARTGKPHPNFLRGGLKEGFVKMSAYGPAVSDAAKKQADETKAKMIAGGFDIFKGPLKTNKGKEVIASGKSFKQTDLELEKMDYLVEGVQGSF</sequence>
<protein>
    <submittedName>
        <fullName evidence="3">Simple sugar transport system substrate-binding protein</fullName>
    </submittedName>
</protein>
<dbReference type="Proteomes" id="UP000575083">
    <property type="component" value="Unassembled WGS sequence"/>
</dbReference>